<evidence type="ECO:0000259" key="10">
    <source>
        <dbReference type="Pfam" id="PF18400"/>
    </source>
</evidence>
<dbReference type="Gene3D" id="3.90.550.10">
    <property type="entry name" value="Spore Coat Polysaccharide Biosynthesis Protein SpsA, Chain A"/>
    <property type="match status" value="1"/>
</dbReference>
<evidence type="ECO:0000256" key="3">
    <source>
        <dbReference type="ARBA" id="ARBA00004922"/>
    </source>
</evidence>
<dbReference type="InterPro" id="IPR040693">
    <property type="entry name" value="UGGT_TRXL_1"/>
</dbReference>
<evidence type="ECO:0000256" key="5">
    <source>
        <dbReference type="ARBA" id="ARBA00022679"/>
    </source>
</evidence>
<dbReference type="GO" id="GO:0051082">
    <property type="term" value="F:unfolded protein binding"/>
    <property type="evidence" value="ECO:0007669"/>
    <property type="project" value="TreeGrafter"/>
</dbReference>
<evidence type="ECO:0000259" key="12">
    <source>
        <dbReference type="Pfam" id="PF18402"/>
    </source>
</evidence>
<evidence type="ECO:0000259" key="11">
    <source>
        <dbReference type="Pfam" id="PF18401"/>
    </source>
</evidence>
<evidence type="ECO:0000256" key="8">
    <source>
        <dbReference type="ARBA" id="ARBA00023180"/>
    </source>
</evidence>
<dbReference type="Pfam" id="PF18404">
    <property type="entry name" value="Glyco_transf_24"/>
    <property type="match status" value="1"/>
</dbReference>
<dbReference type="Pfam" id="PF18402">
    <property type="entry name" value="Thioredoxin_14"/>
    <property type="match status" value="1"/>
</dbReference>
<keyword evidence="8" id="KW-0325">Glycoprotein</keyword>
<name>A0AAD5XY23_9FUNG</name>
<comment type="pathway">
    <text evidence="3">Protein modification; protein glycosylation.</text>
</comment>
<dbReference type="PANTHER" id="PTHR11226">
    <property type="entry name" value="UDP-GLUCOSE GLYCOPROTEIN:GLUCOSYLTRANSFERASE"/>
    <property type="match status" value="1"/>
</dbReference>
<comment type="similarity">
    <text evidence="4">Belongs to the glycosyltransferase 8 family.</text>
</comment>
<keyword evidence="5" id="KW-0808">Transferase</keyword>
<keyword evidence="7" id="KW-0256">Endoplasmic reticulum</keyword>
<comment type="cofactor">
    <cofactor evidence="1">
        <name>Ca(2+)</name>
        <dbReference type="ChEBI" id="CHEBI:29108"/>
    </cofactor>
</comment>
<feature type="domain" description="UDP-glucose:glycoprotein glucosyltransferase thioredoxin-like" evidence="13">
    <location>
        <begin position="596"/>
        <end position="810"/>
    </location>
</feature>
<feature type="domain" description="UGGT thioredoxin-like" evidence="11">
    <location>
        <begin position="207"/>
        <end position="331"/>
    </location>
</feature>
<accession>A0AAD5XY23</accession>
<feature type="domain" description="UGGT thioredoxin-like" evidence="10">
    <location>
        <begin position="8"/>
        <end position="142"/>
    </location>
</feature>
<evidence type="ECO:0000256" key="9">
    <source>
        <dbReference type="SAM" id="MobiDB-lite"/>
    </source>
</evidence>
<organism evidence="15 16">
    <name type="scientific">Clydaea vesicula</name>
    <dbReference type="NCBI Taxonomy" id="447962"/>
    <lineage>
        <taxon>Eukaryota</taxon>
        <taxon>Fungi</taxon>
        <taxon>Fungi incertae sedis</taxon>
        <taxon>Chytridiomycota</taxon>
        <taxon>Chytridiomycota incertae sedis</taxon>
        <taxon>Chytridiomycetes</taxon>
        <taxon>Lobulomycetales</taxon>
        <taxon>Lobulomycetaceae</taxon>
        <taxon>Clydaea</taxon>
    </lineage>
</organism>
<evidence type="ECO:0000256" key="7">
    <source>
        <dbReference type="ARBA" id="ARBA00022824"/>
    </source>
</evidence>
<dbReference type="GO" id="GO:0036503">
    <property type="term" value="P:ERAD pathway"/>
    <property type="evidence" value="ECO:0007669"/>
    <property type="project" value="TreeGrafter"/>
</dbReference>
<keyword evidence="16" id="KW-1185">Reference proteome</keyword>
<dbReference type="Pfam" id="PF18401">
    <property type="entry name" value="Thioredoxin_13"/>
    <property type="match status" value="1"/>
</dbReference>
<evidence type="ECO:0000256" key="4">
    <source>
        <dbReference type="ARBA" id="ARBA00006351"/>
    </source>
</evidence>
<feature type="domain" description="UGGT thioredoxin-like" evidence="12">
    <location>
        <begin position="340"/>
        <end position="575"/>
    </location>
</feature>
<comment type="subcellular location">
    <subcellularLocation>
        <location evidence="2">Endoplasmic reticulum lumen</location>
    </subcellularLocation>
</comment>
<comment type="caution">
    <text evidence="15">The sequence shown here is derived from an EMBL/GenBank/DDBJ whole genome shotgun (WGS) entry which is preliminary data.</text>
</comment>
<sequence length="1431" mass="165000">MENDSSFKDLLTVSLSSHAYSPQVYTFYQYYNEYVLKKMLTDKNFNQNCDVWALITDLQICSLKELQNLMQNHWFKFSNSATVHQTFSFDHIYHKLDKLENDIPTIILYADILSEDFKNFHRFLMNFNRDFKYVLRYRPVVNKKDLEYMYLSGYGVELAIKSTEYKVVDDRGLNTGIFDSLNDTDVSKVFSENEYFDKNLDLAIPSIQKVEDEDLAGLGIKTAHYIIQSEDPFNSFAHVSQNFPRFAYTLSKLSVDPDITHSLTSNANRFQDIGTKFLLNGVDIDFESFDFFKFLRTLKNEAKFFNKMHSLGFEASSTRKLITSNTGNEAEETFKWGNSFDTRDNNVIWWNDIEKDKRYKNWPNSVTEYLRPIYPGQLHTVRKNFNNVLFVLDFTLAEHLRYLEEVFIYIQRDLPIRFGIIPVLTGVSADAKLAIYAFYEAKKIKLSYARDYLLNLAALLKSVGDKALKKEEISALYKKITGNSLDILEKDFDTLIENLKNFNKRLGIPSTGCIFYNGKYLELTQSYPQQLIETSQQFLEFIQMKIYTGLIQRDIVFYNYFLNLPNVFPRRSNVIFITEENPLKIVDLTTASLNNRITKSTVDTLAFYPSDGEKLIPISIIVLGDFYSMEGLNLALEVFKFSLKDDNSKIALINTVLQKENRSGFSISELFNAIVNLNSPNIDSYFEALIKIAEDSLKMNEVSVKSSFEESKLISEDEKIKVNAAIDQMKLDRRSDSLYAIHYLGVSEGQNALIVNGRFVALFSKDLPFIEADVKTLVELELKERVQPVLDLSDKAKLTPSLINKVCSLISLTKANLKSEGVYSPKINRESTDFLNLWDGPVIKYNNSEEPVFDIVAVTDPISKEGQKISAVLNSLRELNSISIKLYLLPKTKTEENILKRFHRFVFNTKLQFDLQGKFSDLSNKASFKKIPEEALLVLGMEVPFSWMVRPIDSIYDLDNIKIANLKLSEKKYGIEAIFQLSHILVQGHAKESGSGNPPRGLQFVLGSSKNPELEDTITMANLGYLQLKANPGLFELRIRKGRSAEIYEFESVTDRSITEKNFTFGETDAHYKVIVNSFEGVTLYPIVVKRKPGKEKEDVLSEATADNESTKSDSSFFHKIKQTIFGLTTKKKETINIFSVASGHLYERFLSIMMLSVKKTTKSNNFVPKLAEEFEFEYEFVTYKWPHWLRHQTEKQRTIWGFKILFLDVLFPLSLDKVIFVDADQVVRVDLQELIDLNLEGAVYGMTPFCDNRPEIEGFRFWKQGYWKSHLAGKPYHISALFVVDLKRFRALAAGDRIRQQYQMLSADAGSLANLDQDLPNNMIHQLPIFSLPQDWLWCETWCSDESLKTAKTIDLCNNPQTKEPKLERAKRILPEWEGLDNEIQNFSKKVALNERPQLKNDKKKTKEENKLEKTEKLTTTMLESSHEEL</sequence>
<dbReference type="Pfam" id="PF18400">
    <property type="entry name" value="Thioredoxin_12"/>
    <property type="match status" value="1"/>
</dbReference>
<dbReference type="InterPro" id="IPR040497">
    <property type="entry name" value="Glyco_transf_24"/>
</dbReference>
<dbReference type="GO" id="GO:0005788">
    <property type="term" value="C:endoplasmic reticulum lumen"/>
    <property type="evidence" value="ECO:0007669"/>
    <property type="project" value="UniProtKB-SubCell"/>
</dbReference>
<evidence type="ECO:0000313" key="16">
    <source>
        <dbReference type="Proteomes" id="UP001211065"/>
    </source>
</evidence>
<dbReference type="InterPro" id="IPR029044">
    <property type="entry name" value="Nucleotide-diphossugar_trans"/>
</dbReference>
<dbReference type="SUPFAM" id="SSF53448">
    <property type="entry name" value="Nucleotide-diphospho-sugar transferases"/>
    <property type="match status" value="1"/>
</dbReference>
<evidence type="ECO:0000256" key="1">
    <source>
        <dbReference type="ARBA" id="ARBA00001913"/>
    </source>
</evidence>
<evidence type="ECO:0000313" key="15">
    <source>
        <dbReference type="EMBL" id="KAJ3210840.1"/>
    </source>
</evidence>
<protein>
    <recommendedName>
        <fullName evidence="17">UDP-glucose:glycoprotein glucosyltransferase</fullName>
    </recommendedName>
</protein>
<evidence type="ECO:0000259" key="13">
    <source>
        <dbReference type="Pfam" id="PF18403"/>
    </source>
</evidence>
<dbReference type="InterPro" id="IPR040694">
    <property type="entry name" value="UGGT_TRXL_2"/>
</dbReference>
<dbReference type="CDD" id="cd06432">
    <property type="entry name" value="GT8_HUGT1_C_like"/>
    <property type="match status" value="1"/>
</dbReference>
<evidence type="ECO:0000256" key="6">
    <source>
        <dbReference type="ARBA" id="ARBA00022729"/>
    </source>
</evidence>
<proteinExistence type="inferred from homology"/>
<feature type="compositionally biased region" description="Basic and acidic residues" evidence="9">
    <location>
        <begin position="1398"/>
        <end position="1418"/>
    </location>
</feature>
<dbReference type="PANTHER" id="PTHR11226:SF0">
    <property type="entry name" value="UDP-GLUCOSE:GLYCOPROTEIN GLUCOSYLTRANSFERASE"/>
    <property type="match status" value="1"/>
</dbReference>
<evidence type="ECO:0000259" key="14">
    <source>
        <dbReference type="Pfam" id="PF18404"/>
    </source>
</evidence>
<feature type="region of interest" description="Disordered" evidence="9">
    <location>
        <begin position="1392"/>
        <end position="1431"/>
    </location>
</feature>
<dbReference type="GO" id="GO:0018279">
    <property type="term" value="P:protein N-linked glycosylation via asparagine"/>
    <property type="evidence" value="ECO:0007669"/>
    <property type="project" value="TreeGrafter"/>
</dbReference>
<evidence type="ECO:0008006" key="17">
    <source>
        <dbReference type="Google" id="ProtNLM"/>
    </source>
</evidence>
<gene>
    <name evidence="15" type="ORF">HK099_008171</name>
</gene>
<dbReference type="InterPro" id="IPR009448">
    <property type="entry name" value="UDP-g_GGtrans"/>
</dbReference>
<evidence type="ECO:0000256" key="2">
    <source>
        <dbReference type="ARBA" id="ARBA00004319"/>
    </source>
</evidence>
<dbReference type="Pfam" id="PF18403">
    <property type="entry name" value="Thioredoxin_15"/>
    <property type="match status" value="1"/>
</dbReference>
<dbReference type="GO" id="GO:0003980">
    <property type="term" value="F:UDP-glucose:glycoprotein glucosyltransferase activity"/>
    <property type="evidence" value="ECO:0007669"/>
    <property type="project" value="InterPro"/>
</dbReference>
<dbReference type="EMBL" id="JADGJW010000870">
    <property type="protein sequence ID" value="KAJ3210840.1"/>
    <property type="molecule type" value="Genomic_DNA"/>
</dbReference>
<feature type="domain" description="Glucosyltransferase 24 catalytic" evidence="14">
    <location>
        <begin position="1136"/>
        <end position="1387"/>
    </location>
</feature>
<dbReference type="InterPro" id="IPR040525">
    <property type="entry name" value="UGGT_TRXL_4"/>
</dbReference>
<keyword evidence="6" id="KW-0732">Signal</keyword>
<dbReference type="Proteomes" id="UP001211065">
    <property type="component" value="Unassembled WGS sequence"/>
</dbReference>
<dbReference type="InterPro" id="IPR040692">
    <property type="entry name" value="UGGT_TRXL_3"/>
</dbReference>
<dbReference type="Pfam" id="PF06427">
    <property type="entry name" value="UDP-g_GGTase"/>
    <property type="match status" value="1"/>
</dbReference>
<reference evidence="15" key="1">
    <citation type="submission" date="2020-05" db="EMBL/GenBank/DDBJ databases">
        <title>Phylogenomic resolution of chytrid fungi.</title>
        <authorList>
            <person name="Stajich J.E."/>
            <person name="Amses K."/>
            <person name="Simmons R."/>
            <person name="Seto K."/>
            <person name="Myers J."/>
            <person name="Bonds A."/>
            <person name="Quandt C.A."/>
            <person name="Barry K."/>
            <person name="Liu P."/>
            <person name="Grigoriev I."/>
            <person name="Longcore J.E."/>
            <person name="James T.Y."/>
        </authorList>
    </citation>
    <scope>NUCLEOTIDE SEQUENCE</scope>
    <source>
        <strain evidence="15">JEL0476</strain>
    </source>
</reference>